<protein>
    <submittedName>
        <fullName evidence="2">CoA transferase subunit A</fullName>
    </submittedName>
</protein>
<comment type="similarity">
    <text evidence="1">Belongs to the 3-oxoacid CoA-transferase subunit B family.</text>
</comment>
<gene>
    <name evidence="2" type="ORF">D4N35_005580</name>
</gene>
<dbReference type="OrthoDB" id="9777193at2"/>
<dbReference type="Proteomes" id="UP000273811">
    <property type="component" value="Unassembled WGS sequence"/>
</dbReference>
<dbReference type="PANTHER" id="PTHR43293:SF3">
    <property type="entry name" value="CHOLESTEROL RING-CLEAVING HYDROLASE IPDB SUBUNIT"/>
    <property type="match status" value="1"/>
</dbReference>
<evidence type="ECO:0000256" key="1">
    <source>
        <dbReference type="ARBA" id="ARBA00007047"/>
    </source>
</evidence>
<keyword evidence="3" id="KW-1185">Reference proteome</keyword>
<dbReference type="SUPFAM" id="SSF100950">
    <property type="entry name" value="NagB/RpiA/CoA transferase-like"/>
    <property type="match status" value="1"/>
</dbReference>
<evidence type="ECO:0000313" key="3">
    <source>
        <dbReference type="Proteomes" id="UP000273811"/>
    </source>
</evidence>
<dbReference type="SMART" id="SM00882">
    <property type="entry name" value="CoA_trans"/>
    <property type="match status" value="1"/>
</dbReference>
<dbReference type="GO" id="GO:0008410">
    <property type="term" value="F:CoA-transferase activity"/>
    <property type="evidence" value="ECO:0007669"/>
    <property type="project" value="InterPro"/>
</dbReference>
<dbReference type="InterPro" id="IPR004165">
    <property type="entry name" value="CoA_trans_fam_I"/>
</dbReference>
<dbReference type="InterPro" id="IPR037171">
    <property type="entry name" value="NagB/RpiA_transferase-like"/>
</dbReference>
<proteinExistence type="inferred from homology"/>
<comment type="caution">
    <text evidence="2">The sequence shown here is derived from an EMBL/GenBank/DDBJ whole genome shotgun (WGS) entry which is preliminary data.</text>
</comment>
<dbReference type="Gene3D" id="3.40.1080.10">
    <property type="entry name" value="Glutaconate Coenzyme A-transferase"/>
    <property type="match status" value="1"/>
</dbReference>
<keyword evidence="2" id="KW-0808">Transferase</keyword>
<organism evidence="2 3">
    <name type="scientific">Siminovitchia fortis</name>
    <dbReference type="NCBI Taxonomy" id="254758"/>
    <lineage>
        <taxon>Bacteria</taxon>
        <taxon>Bacillati</taxon>
        <taxon>Bacillota</taxon>
        <taxon>Bacilli</taxon>
        <taxon>Bacillales</taxon>
        <taxon>Bacillaceae</taxon>
        <taxon>Siminovitchia</taxon>
    </lineage>
</organism>
<dbReference type="PANTHER" id="PTHR43293">
    <property type="entry name" value="ACETATE COA-TRANSFERASE YDIF"/>
    <property type="match status" value="1"/>
</dbReference>
<accession>A0A443IXG1</accession>
<dbReference type="AlphaFoldDB" id="A0A443IXG1"/>
<name>A0A443IXG1_9BACI</name>
<dbReference type="EMBL" id="QYTU02000008">
    <property type="protein sequence ID" value="RWR12853.1"/>
    <property type="molecule type" value="Genomic_DNA"/>
</dbReference>
<sequence length="267" mass="28694">MLSKQINLREAASNVSDGALLALGGNALHRSPIAFVHELIRQGKKNLSVIKTAGALDVDLLAAANSLDSVYGGYIGFEMFGLAQNYRKGVQKQEIVAHEHACASVIAGLRASIYGVPFQPINGFQGSELPELTGQVKYVDCPFTGKRTAVVPALRPDYTVIHVNIADEKGNAYIEGAVFEDLIMARAAEKVIVTAEKVISSESWAVRPQVPGFLVESVVLAEQGASPGSCAPFYSIDKKALLDYLKNPEEYLEEVREAGVHVQHTSG</sequence>
<dbReference type="Pfam" id="PF01144">
    <property type="entry name" value="CoA_trans"/>
    <property type="match status" value="1"/>
</dbReference>
<dbReference type="Gene3D" id="3.30.30.40">
    <property type="match status" value="1"/>
</dbReference>
<evidence type="ECO:0000313" key="2">
    <source>
        <dbReference type="EMBL" id="RWR12853.1"/>
    </source>
</evidence>
<reference evidence="2" key="1">
    <citation type="submission" date="2018-12" db="EMBL/GenBank/DDBJ databases">
        <authorList>
            <person name="Sun L."/>
            <person name="Chen Z."/>
        </authorList>
    </citation>
    <scope>NUCLEOTIDE SEQUENCE [LARGE SCALE GENOMIC DNA]</scope>
    <source>
        <strain evidence="2">DSM 16012</strain>
    </source>
</reference>